<dbReference type="Proteomes" id="UP000184191">
    <property type="component" value="Unassembled WGS sequence"/>
</dbReference>
<dbReference type="OrthoDB" id="9857323at2"/>
<accession>A0A1M7DU80</accession>
<gene>
    <name evidence="1" type="ORF">SAMN05444414_1524</name>
</gene>
<reference evidence="2" key="1">
    <citation type="submission" date="2016-11" db="EMBL/GenBank/DDBJ databases">
        <authorList>
            <person name="Varghese N."/>
            <person name="Submissions S."/>
        </authorList>
    </citation>
    <scope>NUCLEOTIDE SEQUENCE [LARGE SCALE GENOMIC DNA]</scope>
    <source>
        <strain evidence="2">DSM 29327</strain>
    </source>
</reference>
<protein>
    <submittedName>
        <fullName evidence="1">Uncharacterized protein</fullName>
    </submittedName>
</protein>
<dbReference type="RefSeq" id="WP_139279414.1">
    <property type="nucleotide sequence ID" value="NZ_FRBN01000052.1"/>
</dbReference>
<keyword evidence="2" id="KW-1185">Reference proteome</keyword>
<dbReference type="EMBL" id="FRBN01000052">
    <property type="protein sequence ID" value="SHL83042.1"/>
    <property type="molecule type" value="Genomic_DNA"/>
</dbReference>
<sequence length="71" mass="7178">MNHVTRKAAEDILGALDDNVFAAIEATGAGLADIAEAKSLADGTSDVAGQGERAITGPTKEVLTILSTRPA</sequence>
<organism evidence="1 2">
    <name type="scientific">Roseovarius marisflavi</name>
    <dbReference type="NCBI Taxonomy" id="1054996"/>
    <lineage>
        <taxon>Bacteria</taxon>
        <taxon>Pseudomonadati</taxon>
        <taxon>Pseudomonadota</taxon>
        <taxon>Alphaproteobacteria</taxon>
        <taxon>Rhodobacterales</taxon>
        <taxon>Roseobacteraceae</taxon>
        <taxon>Roseovarius</taxon>
    </lineage>
</organism>
<name>A0A1M7DU80_9RHOB</name>
<evidence type="ECO:0000313" key="1">
    <source>
        <dbReference type="EMBL" id="SHL83042.1"/>
    </source>
</evidence>
<evidence type="ECO:0000313" key="2">
    <source>
        <dbReference type="Proteomes" id="UP000184191"/>
    </source>
</evidence>
<proteinExistence type="predicted"/>
<dbReference type="AlphaFoldDB" id="A0A1M7DU80"/>
<dbReference type="STRING" id="1054996.SAMN05444414_1524"/>